<keyword evidence="11" id="KW-0472">Membrane</keyword>
<dbReference type="GO" id="GO:0006665">
    <property type="term" value="P:sphingolipid metabolic process"/>
    <property type="evidence" value="ECO:0007669"/>
    <property type="project" value="UniProtKB-KW"/>
</dbReference>
<feature type="modified residue" description="N6-(pyridoxal phosphate)lysine" evidence="14">
    <location>
        <position position="242"/>
    </location>
</feature>
<dbReference type="InterPro" id="IPR015424">
    <property type="entry name" value="PyrdxlP-dep_Trfase"/>
</dbReference>
<dbReference type="PANTHER" id="PTHR42735:SF6">
    <property type="entry name" value="SPHINGOSINE-1-PHOSPHATE LYASE 1"/>
    <property type="match status" value="1"/>
</dbReference>
<dbReference type="Gene3D" id="6.10.140.2150">
    <property type="match status" value="1"/>
</dbReference>
<evidence type="ECO:0000256" key="11">
    <source>
        <dbReference type="ARBA" id="ARBA00023136"/>
    </source>
</evidence>
<keyword evidence="7 14" id="KW-0663">Pyridoxal phosphate</keyword>
<dbReference type="EMBL" id="CP011125">
    <property type="protein sequence ID" value="AKF03463.1"/>
    <property type="molecule type" value="Genomic_DNA"/>
</dbReference>
<keyword evidence="10" id="KW-0443">Lipid metabolism</keyword>
<dbReference type="GO" id="GO:0019752">
    <property type="term" value="P:carboxylic acid metabolic process"/>
    <property type="evidence" value="ECO:0007669"/>
    <property type="project" value="InterPro"/>
</dbReference>
<dbReference type="RefSeq" id="WP_053230921.1">
    <property type="nucleotide sequence ID" value="NZ_CP011125.1"/>
</dbReference>
<evidence type="ECO:0000256" key="7">
    <source>
        <dbReference type="ARBA" id="ARBA00022898"/>
    </source>
</evidence>
<dbReference type="OrthoDB" id="9803665at2"/>
<evidence type="ECO:0000313" key="16">
    <source>
        <dbReference type="EMBL" id="AKF03463.1"/>
    </source>
</evidence>
<evidence type="ECO:0000256" key="15">
    <source>
        <dbReference type="RuleBase" id="RU000382"/>
    </source>
</evidence>
<evidence type="ECO:0000256" key="3">
    <source>
        <dbReference type="ARBA" id="ARBA00004760"/>
    </source>
</evidence>
<dbReference type="GO" id="GO:0016830">
    <property type="term" value="F:carbon-carbon lyase activity"/>
    <property type="evidence" value="ECO:0007669"/>
    <property type="project" value="InterPro"/>
</dbReference>
<reference evidence="16 17" key="1">
    <citation type="submission" date="2015-03" db="EMBL/GenBank/DDBJ databases">
        <title>Genome assembly of Sandaracinus amylolyticus DSM 53668.</title>
        <authorList>
            <person name="Sharma G."/>
            <person name="Subramanian S."/>
        </authorList>
    </citation>
    <scope>NUCLEOTIDE SEQUENCE [LARGE SCALE GENOMIC DNA]</scope>
    <source>
        <strain evidence="16 17">DSM 53668</strain>
    </source>
</reference>
<comment type="pathway">
    <text evidence="4">Sphingolipid metabolism.</text>
</comment>
<evidence type="ECO:0000256" key="5">
    <source>
        <dbReference type="ARBA" id="ARBA00022692"/>
    </source>
</evidence>
<gene>
    <name evidence="16" type="ORF">DB32_000612</name>
</gene>
<dbReference type="InterPro" id="IPR002129">
    <property type="entry name" value="PyrdxlP-dep_de-COase"/>
</dbReference>
<keyword evidence="8" id="KW-0746">Sphingolipid metabolism</keyword>
<comment type="subcellular location">
    <subcellularLocation>
        <location evidence="2">Endoplasmic reticulum membrane</location>
        <topology evidence="2">Single-pass membrane protein</topology>
    </subcellularLocation>
</comment>
<evidence type="ECO:0000256" key="6">
    <source>
        <dbReference type="ARBA" id="ARBA00022824"/>
    </source>
</evidence>
<evidence type="ECO:0000256" key="13">
    <source>
        <dbReference type="ARBA" id="ARBA00038302"/>
    </source>
</evidence>
<keyword evidence="12 15" id="KW-0456">Lyase</keyword>
<evidence type="ECO:0000256" key="9">
    <source>
        <dbReference type="ARBA" id="ARBA00022989"/>
    </source>
</evidence>
<dbReference type="PANTHER" id="PTHR42735">
    <property type="match status" value="1"/>
</dbReference>
<dbReference type="InterPro" id="IPR015421">
    <property type="entry name" value="PyrdxlP-dep_Trfase_major"/>
</dbReference>
<evidence type="ECO:0000256" key="8">
    <source>
        <dbReference type="ARBA" id="ARBA00022919"/>
    </source>
</evidence>
<dbReference type="STRING" id="927083.DB32_000612"/>
<sequence>MKIPSTGRSSGEIIEALENYRERDVPWREGRAFGYVFDAKHDALDLGKRAYLMFLSENGLDPTSFPSLLRLENEVVRMCATHVHGDERVVGNFTSGGTESIMLAVKAARDRARVLRPELTRPQMLVPVTAHAAFHKAAHYLDVEIVAFQVDPTTFRADVSAARAAITDRTIMLVGSAPSYAHGVIDPIEALAALAVEHDLWMHVDGCMGGLLLPYLERLGDTVPRFDFRVPGVSSLSMDLHKYGYCPKGASVVLYRDRSLRKHQLYACSEWTGYTIVNATIQSSKSGGPLAGAWATMMRMGDDGYLRIAKEMRDATRRYAEGIDAIPGLRVMAEPDMTLIAFTSDEVPIFVIADLMKKRGWYVQPQLGFAGHRENLHLSITHANVPHVDAFLVDLRACVDEARALPNGDGAMVAGIAQAAASIDPATLDEATFAQLLAAAGTSVGVPEESASINTILQALPRPLTKAILIHYVNQLFA</sequence>
<dbReference type="Proteomes" id="UP000034883">
    <property type="component" value="Chromosome"/>
</dbReference>
<dbReference type="KEGG" id="samy:DB32_000612"/>
<organism evidence="16 17">
    <name type="scientific">Sandaracinus amylolyticus</name>
    <dbReference type="NCBI Taxonomy" id="927083"/>
    <lineage>
        <taxon>Bacteria</taxon>
        <taxon>Pseudomonadati</taxon>
        <taxon>Myxococcota</taxon>
        <taxon>Polyangia</taxon>
        <taxon>Polyangiales</taxon>
        <taxon>Sandaracinaceae</taxon>
        <taxon>Sandaracinus</taxon>
    </lineage>
</organism>
<proteinExistence type="inferred from homology"/>
<keyword evidence="17" id="KW-1185">Reference proteome</keyword>
<dbReference type="SUPFAM" id="SSF53383">
    <property type="entry name" value="PLP-dependent transferases"/>
    <property type="match status" value="1"/>
</dbReference>
<keyword evidence="9" id="KW-1133">Transmembrane helix</keyword>
<comment type="cofactor">
    <cofactor evidence="1 14 15">
        <name>pyridoxal 5'-phosphate</name>
        <dbReference type="ChEBI" id="CHEBI:597326"/>
    </cofactor>
</comment>
<evidence type="ECO:0000256" key="4">
    <source>
        <dbReference type="ARBA" id="ARBA00004991"/>
    </source>
</evidence>
<dbReference type="Gene3D" id="3.90.1150.10">
    <property type="entry name" value="Aspartate Aminotransferase, domain 1"/>
    <property type="match status" value="1"/>
</dbReference>
<evidence type="ECO:0000256" key="1">
    <source>
        <dbReference type="ARBA" id="ARBA00001933"/>
    </source>
</evidence>
<dbReference type="FunFam" id="3.40.640.10:FF:000020">
    <property type="entry name" value="sphingosine-1-phosphate lyase 1"/>
    <property type="match status" value="1"/>
</dbReference>
<evidence type="ECO:0000313" key="17">
    <source>
        <dbReference type="Proteomes" id="UP000034883"/>
    </source>
</evidence>
<dbReference type="Pfam" id="PF00282">
    <property type="entry name" value="Pyridoxal_deC"/>
    <property type="match status" value="1"/>
</dbReference>
<protein>
    <submittedName>
        <fullName evidence="16">Pyridoxal-dependent decarboxylase</fullName>
    </submittedName>
</protein>
<comment type="pathway">
    <text evidence="3">Lipid metabolism; sphingolipid metabolism.</text>
</comment>
<keyword evidence="6" id="KW-0256">Endoplasmic reticulum</keyword>
<dbReference type="AlphaFoldDB" id="A0A0F6YGB0"/>
<dbReference type="Gene3D" id="3.40.640.10">
    <property type="entry name" value="Type I PLP-dependent aspartate aminotransferase-like (Major domain)"/>
    <property type="match status" value="1"/>
</dbReference>
<name>A0A0F6YGB0_9BACT</name>
<evidence type="ECO:0000256" key="12">
    <source>
        <dbReference type="ARBA" id="ARBA00023239"/>
    </source>
</evidence>
<dbReference type="GO" id="GO:0030170">
    <property type="term" value="F:pyridoxal phosphate binding"/>
    <property type="evidence" value="ECO:0007669"/>
    <property type="project" value="InterPro"/>
</dbReference>
<keyword evidence="5" id="KW-0812">Transmembrane</keyword>
<comment type="similarity">
    <text evidence="13">Belongs to the group II decarboxylase family. Sphingosine-1-phosphate lyase subfamily.</text>
</comment>
<evidence type="ECO:0000256" key="2">
    <source>
        <dbReference type="ARBA" id="ARBA00004389"/>
    </source>
</evidence>
<evidence type="ECO:0000256" key="10">
    <source>
        <dbReference type="ARBA" id="ARBA00023098"/>
    </source>
</evidence>
<dbReference type="InterPro" id="IPR015422">
    <property type="entry name" value="PyrdxlP-dep_Trfase_small"/>
</dbReference>
<accession>A0A0F6YGB0</accession>
<dbReference type="GO" id="GO:0016020">
    <property type="term" value="C:membrane"/>
    <property type="evidence" value="ECO:0007669"/>
    <property type="project" value="GOC"/>
</dbReference>
<dbReference type="InterPro" id="IPR050477">
    <property type="entry name" value="GrpII_AminoAcid_Decarb"/>
</dbReference>
<evidence type="ECO:0000256" key="14">
    <source>
        <dbReference type="PIRSR" id="PIRSR602129-50"/>
    </source>
</evidence>